<protein>
    <submittedName>
        <fullName evidence="1">Uncharacterized protein</fullName>
    </submittedName>
</protein>
<sequence>MRPGYSESLWRRQDTMTLLERRGEPFGEKTITKPDLDSIEWLAWVAKESSTFQPRLFCRALWALWTDRNKRVHARNAAGEVLVSRSILHDDIGFVSAAKALAFSWAVQTGVEMALPSFAARKMGDEWLRELD</sequence>
<dbReference type="Proteomes" id="UP001358586">
    <property type="component" value="Chromosome 4"/>
</dbReference>
<evidence type="ECO:0000313" key="2">
    <source>
        <dbReference type="Proteomes" id="UP001358586"/>
    </source>
</evidence>
<evidence type="ECO:0000313" key="1">
    <source>
        <dbReference type="EMBL" id="KAK5837008.1"/>
    </source>
</evidence>
<reference evidence="1 2" key="1">
    <citation type="submission" date="2023-03" db="EMBL/GenBank/DDBJ databases">
        <title>WGS of Gossypium arboreum.</title>
        <authorList>
            <person name="Yu D."/>
        </authorList>
    </citation>
    <scope>NUCLEOTIDE SEQUENCE [LARGE SCALE GENOMIC DNA]</scope>
    <source>
        <tissue evidence="1">Leaf</tissue>
    </source>
</reference>
<name>A0ABR0QDU1_GOSAR</name>
<proteinExistence type="predicted"/>
<accession>A0ABR0QDU1</accession>
<dbReference type="EMBL" id="JARKNE010000004">
    <property type="protein sequence ID" value="KAK5837008.1"/>
    <property type="molecule type" value="Genomic_DNA"/>
</dbReference>
<gene>
    <name evidence="1" type="ORF">PVK06_012814</name>
</gene>
<organism evidence="1 2">
    <name type="scientific">Gossypium arboreum</name>
    <name type="common">Tree cotton</name>
    <name type="synonym">Gossypium nanking</name>
    <dbReference type="NCBI Taxonomy" id="29729"/>
    <lineage>
        <taxon>Eukaryota</taxon>
        <taxon>Viridiplantae</taxon>
        <taxon>Streptophyta</taxon>
        <taxon>Embryophyta</taxon>
        <taxon>Tracheophyta</taxon>
        <taxon>Spermatophyta</taxon>
        <taxon>Magnoliopsida</taxon>
        <taxon>eudicotyledons</taxon>
        <taxon>Gunneridae</taxon>
        <taxon>Pentapetalae</taxon>
        <taxon>rosids</taxon>
        <taxon>malvids</taxon>
        <taxon>Malvales</taxon>
        <taxon>Malvaceae</taxon>
        <taxon>Malvoideae</taxon>
        <taxon>Gossypium</taxon>
    </lineage>
</organism>
<comment type="caution">
    <text evidence="1">The sequence shown here is derived from an EMBL/GenBank/DDBJ whole genome shotgun (WGS) entry which is preliminary data.</text>
</comment>
<keyword evidence="2" id="KW-1185">Reference proteome</keyword>